<dbReference type="AlphaFoldDB" id="A0A4U3KZX6"/>
<evidence type="ECO:0000313" key="3">
    <source>
        <dbReference type="Proteomes" id="UP000305848"/>
    </source>
</evidence>
<evidence type="ECO:0000313" key="2">
    <source>
        <dbReference type="EMBL" id="TKK67384.1"/>
    </source>
</evidence>
<dbReference type="Proteomes" id="UP000305848">
    <property type="component" value="Unassembled WGS sequence"/>
</dbReference>
<dbReference type="PROSITE" id="PS51257">
    <property type="entry name" value="PROKAR_LIPOPROTEIN"/>
    <property type="match status" value="1"/>
</dbReference>
<evidence type="ECO:0000256" key="1">
    <source>
        <dbReference type="SAM" id="SignalP"/>
    </source>
</evidence>
<feature type="signal peptide" evidence="1">
    <location>
        <begin position="1"/>
        <end position="21"/>
    </location>
</feature>
<gene>
    <name evidence="2" type="ORF">FC093_13865</name>
</gene>
<organism evidence="2 3">
    <name type="scientific">Ilyomonas limi</name>
    <dbReference type="NCBI Taxonomy" id="2575867"/>
    <lineage>
        <taxon>Bacteria</taxon>
        <taxon>Pseudomonadati</taxon>
        <taxon>Bacteroidota</taxon>
        <taxon>Chitinophagia</taxon>
        <taxon>Chitinophagales</taxon>
        <taxon>Chitinophagaceae</taxon>
        <taxon>Ilyomonas</taxon>
    </lineage>
</organism>
<protein>
    <submittedName>
        <fullName evidence="2">Uncharacterized protein</fullName>
    </submittedName>
</protein>
<accession>A0A4U3KZX6</accession>
<sequence>MMKTLGIVAALYCLAILCSCQKEVESHTDIPVTDTTAAGEGYMPLTAGTYWVYKDSGFSNAYDTSTVLDEDTIINTITFTKVHTVSAIGDNDAYYAIKDHKYYFSIEEDSIPVTMLVLNDTASVGSSWEYDMGAINGVPTRGTGTTVEKLATFTVQGKTYAEVIHTQYVLAFNFLGTYTDFATYDFYFAKGIGVVRSKVAISDVLGTGDGITATQELIDYSIK</sequence>
<dbReference type="EMBL" id="SZQL01000011">
    <property type="protein sequence ID" value="TKK67384.1"/>
    <property type="molecule type" value="Genomic_DNA"/>
</dbReference>
<reference evidence="2 3" key="1">
    <citation type="submission" date="2019-05" db="EMBL/GenBank/DDBJ databases">
        <title>Panacibacter sp. strain 17mud1-8 Genome sequencing and assembly.</title>
        <authorList>
            <person name="Chhetri G."/>
        </authorList>
    </citation>
    <scope>NUCLEOTIDE SEQUENCE [LARGE SCALE GENOMIC DNA]</scope>
    <source>
        <strain evidence="2 3">17mud1-8</strain>
    </source>
</reference>
<dbReference type="OrthoDB" id="849973at2"/>
<keyword evidence="3" id="KW-1185">Reference proteome</keyword>
<proteinExistence type="predicted"/>
<feature type="chain" id="PRO_5020230783" evidence="1">
    <location>
        <begin position="22"/>
        <end position="223"/>
    </location>
</feature>
<name>A0A4U3KZX6_9BACT</name>
<comment type="caution">
    <text evidence="2">The sequence shown here is derived from an EMBL/GenBank/DDBJ whole genome shotgun (WGS) entry which is preliminary data.</text>
</comment>
<keyword evidence="1" id="KW-0732">Signal</keyword>
<dbReference type="RefSeq" id="WP_137262400.1">
    <property type="nucleotide sequence ID" value="NZ_SZQL01000011.1"/>
</dbReference>